<keyword evidence="2" id="KW-1185">Reference proteome</keyword>
<reference evidence="1 2" key="1">
    <citation type="submission" date="2017-07" db="EMBL/GenBank/DDBJ databases">
        <title>In vitro design and evaluation of phage cocktails against multidrug-resistant Aeromonas salmonicida.</title>
        <authorList>
            <person name="Chen L."/>
            <person name="Yuan S."/>
            <person name="Ma Y."/>
        </authorList>
    </citation>
    <scope>NUCLEOTIDE SEQUENCE [LARGE SCALE GENOMIC DNA]</scope>
</reference>
<proteinExistence type="predicted"/>
<dbReference type="EMBL" id="MF479730">
    <property type="protein sequence ID" value="ASU00705.1"/>
    <property type="molecule type" value="Genomic_DNA"/>
</dbReference>
<dbReference type="GeneID" id="40089526"/>
<sequence length="103" mass="11776">MSDIKQSIETFEKKFQDIKSILETPMDKAEAQQAIRKLNSMSEEFESIAQAVADRFCISFSTGDYGYGRTYYPKGHDFWTESQAEDYGQGADHGYWLSSSDMC</sequence>
<evidence type="ECO:0000313" key="2">
    <source>
        <dbReference type="Proteomes" id="UP000221110"/>
    </source>
</evidence>
<accession>A0A223LF99</accession>
<dbReference type="KEGG" id="vg:40089526"/>
<name>A0A223LF99_9CAUD</name>
<protein>
    <submittedName>
        <fullName evidence="1">Uncharacterized protein</fullName>
    </submittedName>
</protein>
<evidence type="ECO:0000313" key="1">
    <source>
        <dbReference type="EMBL" id="ASU00705.1"/>
    </source>
</evidence>
<dbReference type="Proteomes" id="UP000221110">
    <property type="component" value="Segment"/>
</dbReference>
<dbReference type="RefSeq" id="YP_009613156.1">
    <property type="nucleotide sequence ID" value="NC_042019.1"/>
</dbReference>
<organism evidence="1 2">
    <name type="scientific">Aeromonas phage AS-gz</name>
    <dbReference type="NCBI Taxonomy" id="2026082"/>
    <lineage>
        <taxon>Viruses</taxon>
        <taxon>Duplodnaviria</taxon>
        <taxon>Heunggongvirae</taxon>
        <taxon>Uroviricota</taxon>
        <taxon>Caudoviricetes</taxon>
        <taxon>Pantevenvirales</taxon>
        <taxon>Straboviridae</taxon>
        <taxon>Tulanevirus</taxon>
        <taxon>Tulanevirus asgz</taxon>
    </lineage>
</organism>